<proteinExistence type="predicted"/>
<dbReference type="Pfam" id="PF06338">
    <property type="entry name" value="ComK"/>
    <property type="match status" value="1"/>
</dbReference>
<reference evidence="1 2" key="1">
    <citation type="journal article" date="2016" name="Sci. Rep.">
        <title>Complete genome sequence and transcriptomic analysis of a novel marine strain Bacillus weihaiensis reveals the mechanism of brown algae degradation.</title>
        <authorList>
            <person name="Zhu Y."/>
            <person name="Chen P."/>
            <person name="Bao Y."/>
            <person name="Men Y."/>
            <person name="Zeng Y."/>
            <person name="Yang J."/>
            <person name="Sun J."/>
            <person name="Sun Y."/>
        </authorList>
    </citation>
    <scope>NUCLEOTIDE SEQUENCE [LARGE SCALE GENOMIC DNA]</scope>
    <source>
        <strain evidence="1 2">Alg07</strain>
    </source>
</reference>
<organism evidence="1 2">
    <name type="scientific">Bacillus weihaiensis</name>
    <dbReference type="NCBI Taxonomy" id="1547283"/>
    <lineage>
        <taxon>Bacteria</taxon>
        <taxon>Bacillati</taxon>
        <taxon>Bacillota</taxon>
        <taxon>Bacilli</taxon>
        <taxon>Bacillales</taxon>
        <taxon>Bacillaceae</taxon>
        <taxon>Bacillus</taxon>
    </lineage>
</organism>
<dbReference type="KEGG" id="bwh:A9C19_01255"/>
<keyword evidence="2" id="KW-1185">Reference proteome</keyword>
<dbReference type="Proteomes" id="UP000181936">
    <property type="component" value="Chromosome"/>
</dbReference>
<evidence type="ECO:0008006" key="3">
    <source>
        <dbReference type="Google" id="ProtNLM"/>
    </source>
</evidence>
<dbReference type="AlphaFoldDB" id="A0A1L3MMF5"/>
<gene>
    <name evidence="1" type="ORF">A9C19_01255</name>
</gene>
<protein>
    <recommendedName>
        <fullName evidence="3">Competence protein ComK</fullName>
    </recommendedName>
</protein>
<name>A0A1L3MMF5_9BACI</name>
<dbReference type="OrthoDB" id="2417337at2"/>
<evidence type="ECO:0000313" key="2">
    <source>
        <dbReference type="Proteomes" id="UP000181936"/>
    </source>
</evidence>
<evidence type="ECO:0000313" key="1">
    <source>
        <dbReference type="EMBL" id="APH03492.1"/>
    </source>
</evidence>
<dbReference type="InterPro" id="IPR010461">
    <property type="entry name" value="ComK"/>
</dbReference>
<dbReference type="GO" id="GO:0030420">
    <property type="term" value="P:establishment of competence for transformation"/>
    <property type="evidence" value="ECO:0007669"/>
    <property type="project" value="InterPro"/>
</dbReference>
<accession>A0A1L3MMF5</accession>
<dbReference type="EMBL" id="CP016020">
    <property type="protein sequence ID" value="APH03492.1"/>
    <property type="molecule type" value="Genomic_DNA"/>
</dbReference>
<sequence length="180" mass="20300">MKKVYSITVCTGGIITDSTMGIFPHYTSTGHIHCQMLDKYGEKLVEKDTRFVLNTSCIYYGSDFNGRLESARHILIGKKNLPIMVSLSLGICMIPLSSPMKNDTPWISLKYIEDIQPNGAGSIITFQNDVKVEVNITKNVLEDRRNKASRLFSTYYYRKMMGRGDIDSGFGVAEKPGDYY</sequence>
<dbReference type="RefSeq" id="WP_072578281.1">
    <property type="nucleotide sequence ID" value="NZ_CP016020.1"/>
</dbReference>
<dbReference type="STRING" id="1547283.A9C19_01255"/>